<evidence type="ECO:0000259" key="2">
    <source>
        <dbReference type="Pfam" id="PF00984"/>
    </source>
</evidence>
<dbReference type="InterPro" id="IPR036291">
    <property type="entry name" value="NAD(P)-bd_dom_sf"/>
</dbReference>
<feature type="non-terminal residue" evidence="4">
    <location>
        <position position="1"/>
    </location>
</feature>
<gene>
    <name evidence="4" type="ORF">METZ01_LOCUS413855</name>
</gene>
<reference evidence="4" key="1">
    <citation type="submission" date="2018-05" db="EMBL/GenBank/DDBJ databases">
        <authorList>
            <person name="Lanie J.A."/>
            <person name="Ng W.-L."/>
            <person name="Kazmierczak K.M."/>
            <person name="Andrzejewski T.M."/>
            <person name="Davidsen T.M."/>
            <person name="Wayne K.J."/>
            <person name="Tettelin H."/>
            <person name="Glass J.I."/>
            <person name="Rusch D."/>
            <person name="Podicherti R."/>
            <person name="Tsui H.-C.T."/>
            <person name="Winkler M.E."/>
        </authorList>
    </citation>
    <scope>NUCLEOTIDE SEQUENCE</scope>
</reference>
<proteinExistence type="inferred from homology"/>
<evidence type="ECO:0000256" key="1">
    <source>
        <dbReference type="ARBA" id="ARBA00006601"/>
    </source>
</evidence>
<protein>
    <recommendedName>
        <fullName evidence="5">UDP-glucose/GDP-mannose dehydrogenase dimerisation domain-containing protein</fullName>
    </recommendedName>
</protein>
<organism evidence="4">
    <name type="scientific">marine metagenome</name>
    <dbReference type="NCBI Taxonomy" id="408172"/>
    <lineage>
        <taxon>unclassified sequences</taxon>
        <taxon>metagenomes</taxon>
        <taxon>ecological metagenomes</taxon>
    </lineage>
</organism>
<feature type="non-terminal residue" evidence="4">
    <location>
        <position position="275"/>
    </location>
</feature>
<dbReference type="EMBL" id="UINC01161672">
    <property type="protein sequence ID" value="SVD61001.1"/>
    <property type="molecule type" value="Genomic_DNA"/>
</dbReference>
<dbReference type="SUPFAM" id="SSF48179">
    <property type="entry name" value="6-phosphogluconate dehydrogenase C-terminal domain-like"/>
    <property type="match status" value="1"/>
</dbReference>
<accession>A0A382WSG1</accession>
<feature type="domain" description="UDP-glucose/GDP-mannose dehydrogenase N-terminal" evidence="3">
    <location>
        <begin position="3"/>
        <end position="108"/>
    </location>
</feature>
<evidence type="ECO:0008006" key="5">
    <source>
        <dbReference type="Google" id="ProtNLM"/>
    </source>
</evidence>
<dbReference type="AlphaFoldDB" id="A0A382WSG1"/>
<dbReference type="InterPro" id="IPR001732">
    <property type="entry name" value="UDP-Glc/GDP-Man_DH_N"/>
</dbReference>
<dbReference type="Pfam" id="PF03721">
    <property type="entry name" value="UDPG_MGDP_dh_N"/>
    <property type="match status" value="1"/>
</dbReference>
<dbReference type="InterPro" id="IPR008927">
    <property type="entry name" value="6-PGluconate_DH-like_C_sf"/>
</dbReference>
<evidence type="ECO:0000313" key="4">
    <source>
        <dbReference type="EMBL" id="SVD61001.1"/>
    </source>
</evidence>
<dbReference type="Pfam" id="PF00984">
    <property type="entry name" value="UDPG_MGDP_dh"/>
    <property type="match status" value="1"/>
</dbReference>
<dbReference type="PANTHER" id="PTHR43750">
    <property type="entry name" value="UDP-GLUCOSE 6-DEHYDROGENASE TUAD"/>
    <property type="match status" value="1"/>
</dbReference>
<dbReference type="InterPro" id="IPR014026">
    <property type="entry name" value="UDP-Glc/GDP-Man_DH_dimer"/>
</dbReference>
<comment type="similarity">
    <text evidence="1">Belongs to the UDP-glucose/GDP-mannose dehydrogenase family.</text>
</comment>
<name>A0A382WSG1_9ZZZZ</name>
<sequence length="275" mass="31096">SWIFVAVPTPHDEEYSGSVPSSHLEPKDFSYDDVKSVLDQINVHANGPKNVVLISTVLPGTIRKQLQPLLNDEHVLIYNPYLIAMGSVKWDMVNPEMVIIGTENDGSREADQLIDIYKLLMENNPRYEQGTWEEAEAIKIFYNTFISAKIGLVNMIQDFAERIGHMNVDVVTDALAKSDMRIMGPKYMTAGMGDSGACHPRDNIALRWLAKEYHIGYDMFDTIMHAREKQAENLAGYLIHLSHEYDLPIIIHGKAYKPDVPYTIGSYSLLIGHFI</sequence>
<dbReference type="Gene3D" id="3.40.50.720">
    <property type="entry name" value="NAD(P)-binding Rossmann-like Domain"/>
    <property type="match status" value="2"/>
</dbReference>
<feature type="domain" description="UDP-glucose/GDP-mannose dehydrogenase dimerisation" evidence="2">
    <location>
        <begin position="133"/>
        <end position="225"/>
    </location>
</feature>
<dbReference type="GO" id="GO:0051287">
    <property type="term" value="F:NAD binding"/>
    <property type="evidence" value="ECO:0007669"/>
    <property type="project" value="InterPro"/>
</dbReference>
<dbReference type="GO" id="GO:0016616">
    <property type="term" value="F:oxidoreductase activity, acting on the CH-OH group of donors, NAD or NADP as acceptor"/>
    <property type="evidence" value="ECO:0007669"/>
    <property type="project" value="InterPro"/>
</dbReference>
<evidence type="ECO:0000259" key="3">
    <source>
        <dbReference type="Pfam" id="PF03721"/>
    </source>
</evidence>
<dbReference type="PANTHER" id="PTHR43750:SF3">
    <property type="entry name" value="UDP-GLUCOSE 6-DEHYDROGENASE TUAD"/>
    <property type="match status" value="1"/>
</dbReference>
<dbReference type="SUPFAM" id="SSF51735">
    <property type="entry name" value="NAD(P)-binding Rossmann-fold domains"/>
    <property type="match status" value="1"/>
</dbReference>